<feature type="transmembrane region" description="Helical" evidence="8">
    <location>
        <begin position="310"/>
        <end position="329"/>
    </location>
</feature>
<dbReference type="Pfam" id="PF03023">
    <property type="entry name" value="MurJ"/>
    <property type="match status" value="1"/>
</dbReference>
<dbReference type="PANTHER" id="PTHR47019:SF1">
    <property type="entry name" value="LIPID II FLIPPASE MURJ"/>
    <property type="match status" value="1"/>
</dbReference>
<gene>
    <name evidence="8 10" type="primary">murJ</name>
    <name evidence="10" type="ORF">ENL39_05455</name>
</gene>
<dbReference type="PRINTS" id="PR01806">
    <property type="entry name" value="VIRFACTRMVIN"/>
</dbReference>
<dbReference type="Proteomes" id="UP000886070">
    <property type="component" value="Unassembled WGS sequence"/>
</dbReference>
<evidence type="ECO:0000256" key="1">
    <source>
        <dbReference type="ARBA" id="ARBA00004651"/>
    </source>
</evidence>
<protein>
    <recommendedName>
        <fullName evidence="8">Probable lipid II flippase MurJ</fullName>
    </recommendedName>
</protein>
<feature type="transmembrane region" description="Helical" evidence="8">
    <location>
        <begin position="387"/>
        <end position="404"/>
    </location>
</feature>
<feature type="transmembrane region" description="Helical" evidence="8">
    <location>
        <begin position="410"/>
        <end position="430"/>
    </location>
</feature>
<feature type="transmembrane region" description="Helical" evidence="8">
    <location>
        <begin position="355"/>
        <end position="375"/>
    </location>
</feature>
<dbReference type="InterPro" id="IPR051050">
    <property type="entry name" value="Lipid_II_flippase_MurJ/MviN"/>
</dbReference>
<dbReference type="EMBL" id="DRTT01000146">
    <property type="protein sequence ID" value="HHF98912.1"/>
    <property type="molecule type" value="Genomic_DNA"/>
</dbReference>
<dbReference type="PIRSF" id="PIRSF002869">
    <property type="entry name" value="MviN"/>
    <property type="match status" value="1"/>
</dbReference>
<feature type="transmembrane region" description="Helical" evidence="8">
    <location>
        <begin position="163"/>
        <end position="182"/>
    </location>
</feature>
<feature type="transmembrane region" description="Helical" evidence="8">
    <location>
        <begin position="451"/>
        <end position="467"/>
    </location>
</feature>
<dbReference type="GO" id="GO:0009252">
    <property type="term" value="P:peptidoglycan biosynthetic process"/>
    <property type="evidence" value="ECO:0007669"/>
    <property type="project" value="UniProtKB-UniRule"/>
</dbReference>
<dbReference type="GO" id="GO:0034204">
    <property type="term" value="P:lipid translocation"/>
    <property type="evidence" value="ECO:0007669"/>
    <property type="project" value="TreeGrafter"/>
</dbReference>
<dbReference type="GO" id="GO:0015648">
    <property type="term" value="F:lipid-linked peptidoglycan transporter activity"/>
    <property type="evidence" value="ECO:0007669"/>
    <property type="project" value="UniProtKB-UniRule"/>
</dbReference>
<dbReference type="AlphaFoldDB" id="A0A7V5M0G4"/>
<evidence type="ECO:0000256" key="8">
    <source>
        <dbReference type="HAMAP-Rule" id="MF_02078"/>
    </source>
</evidence>
<organism evidence="10">
    <name type="scientific">Aerophobetes bacterium</name>
    <dbReference type="NCBI Taxonomy" id="2030807"/>
    <lineage>
        <taxon>Bacteria</taxon>
        <taxon>Candidatus Aerophobota</taxon>
    </lineage>
</organism>
<keyword evidence="6 8" id="KW-1133">Transmembrane helix</keyword>
<feature type="transmembrane region" description="Helical" evidence="8">
    <location>
        <begin position="136"/>
        <end position="156"/>
    </location>
</feature>
<comment type="function">
    <text evidence="8 9">Involved in peptidoglycan biosynthesis. Transports lipid-linked peptidoglycan precursors from the inner to the outer leaflet of the cytoplasmic membrane.</text>
</comment>
<dbReference type="UniPathway" id="UPA00219"/>
<feature type="transmembrane region" description="Helical" evidence="8">
    <location>
        <begin position="188"/>
        <end position="210"/>
    </location>
</feature>
<keyword evidence="7 8" id="KW-0472">Membrane</keyword>
<dbReference type="HAMAP" id="MF_02078">
    <property type="entry name" value="MurJ_MviN"/>
    <property type="match status" value="1"/>
</dbReference>
<evidence type="ECO:0000313" key="10">
    <source>
        <dbReference type="EMBL" id="HHF98912.1"/>
    </source>
</evidence>
<comment type="caution">
    <text evidence="10">The sequence shown here is derived from an EMBL/GenBank/DDBJ whole genome shotgun (WGS) entry which is preliminary data.</text>
</comment>
<keyword evidence="3 8" id="KW-0812">Transmembrane</keyword>
<sequence>MEKGKLIRSFGIVSLGTFISRITGLIRLQVIAYLFGYSQATDAFWFAFSIPNLLRALFAEGALSSGFIPVFSEYSSLKGDKEALKLANNVLNLLLIITGPFVILGIFLAPFYIPLIAVGFRQNFSQLKLTVYLTQIMWPFLLFISIAALFMAVLNCRGHFTSPAFAPVLFNLSLVFFAWIFIDKIGIYSLAFGVVMGGMLHFFIQLPFLIKKGFKYRFTLCLKDEGTKKVLKLVLPAFLGGATLQASVLITRIFASTLPEGSISALQYAMRLIQFPLGLFPIALSTAFFPHLSTLAAEGDREGIKKSVSMGMRVIFFLLIPSAVGLVMLRKELVAVLFQHGAFSLKDTLLTGQALFGYSIGLFAMGACMILTRAFYSLQDFLTPLKISFLSLLVSILFNFILIGPLKVEGLALATSLSSIFNMLALIYLLRKRLNDIEGYSILKSFIKSSFAGLSAGFFIYLLSRIFKHLGIGFSFPQMIFYVVLCVVSGFFIVIILSLLLKSEELNIALSFLSRRK</sequence>
<name>A0A7V5M0G4_UNCAE</name>
<evidence type="ECO:0000256" key="5">
    <source>
        <dbReference type="ARBA" id="ARBA00022984"/>
    </source>
</evidence>
<keyword evidence="8 9" id="KW-0961">Cell wall biogenesis/degradation</keyword>
<evidence type="ECO:0000256" key="6">
    <source>
        <dbReference type="ARBA" id="ARBA00022989"/>
    </source>
</evidence>
<keyword evidence="5 8" id="KW-0573">Peptidoglycan synthesis</keyword>
<accession>A0A7V5M0G4</accession>
<keyword evidence="2 8" id="KW-1003">Cell membrane</keyword>
<dbReference type="InterPro" id="IPR004268">
    <property type="entry name" value="MurJ"/>
</dbReference>
<keyword evidence="8 9" id="KW-0813">Transport</keyword>
<keyword evidence="4 8" id="KW-0133">Cell shape</keyword>
<proteinExistence type="inferred from homology"/>
<dbReference type="CDD" id="cd13123">
    <property type="entry name" value="MATE_MurJ_like"/>
    <property type="match status" value="1"/>
</dbReference>
<dbReference type="GO" id="GO:0008360">
    <property type="term" value="P:regulation of cell shape"/>
    <property type="evidence" value="ECO:0007669"/>
    <property type="project" value="UniProtKB-UniRule"/>
</dbReference>
<comment type="pathway">
    <text evidence="8">Cell wall biogenesis; peptidoglycan biosynthesis.</text>
</comment>
<evidence type="ECO:0000256" key="7">
    <source>
        <dbReference type="ARBA" id="ARBA00023136"/>
    </source>
</evidence>
<evidence type="ECO:0000256" key="2">
    <source>
        <dbReference type="ARBA" id="ARBA00022475"/>
    </source>
</evidence>
<comment type="subcellular location">
    <subcellularLocation>
        <location evidence="1 8">Cell membrane</location>
        <topology evidence="1 8">Multi-pass membrane protein</topology>
    </subcellularLocation>
</comment>
<feature type="transmembrane region" description="Helical" evidence="8">
    <location>
        <begin position="91"/>
        <end position="116"/>
    </location>
</feature>
<dbReference type="PANTHER" id="PTHR47019">
    <property type="entry name" value="LIPID II FLIPPASE MURJ"/>
    <property type="match status" value="1"/>
</dbReference>
<feature type="transmembrane region" description="Helical" evidence="8">
    <location>
        <begin position="12"/>
        <end position="37"/>
    </location>
</feature>
<feature type="transmembrane region" description="Helical" evidence="8">
    <location>
        <begin position="275"/>
        <end position="298"/>
    </location>
</feature>
<evidence type="ECO:0000256" key="3">
    <source>
        <dbReference type="ARBA" id="ARBA00022692"/>
    </source>
</evidence>
<reference evidence="10" key="1">
    <citation type="journal article" date="2020" name="mSystems">
        <title>Genome- and Community-Level Interaction Insights into Carbon Utilization and Element Cycling Functions of Hydrothermarchaeota in Hydrothermal Sediment.</title>
        <authorList>
            <person name="Zhou Z."/>
            <person name="Liu Y."/>
            <person name="Xu W."/>
            <person name="Pan J."/>
            <person name="Luo Z.H."/>
            <person name="Li M."/>
        </authorList>
    </citation>
    <scope>NUCLEOTIDE SEQUENCE [LARGE SCALE GENOMIC DNA]</scope>
    <source>
        <strain evidence="10">HyVt-92</strain>
    </source>
</reference>
<dbReference type="GO" id="GO:0005886">
    <property type="term" value="C:plasma membrane"/>
    <property type="evidence" value="ECO:0007669"/>
    <property type="project" value="UniProtKB-SubCell"/>
</dbReference>
<comment type="similarity">
    <text evidence="8 9">Belongs to the MurJ/MviN family.</text>
</comment>
<feature type="transmembrane region" description="Helical" evidence="8">
    <location>
        <begin position="479"/>
        <end position="501"/>
    </location>
</feature>
<feature type="transmembrane region" description="Helical" evidence="8">
    <location>
        <begin position="230"/>
        <end position="255"/>
    </location>
</feature>
<evidence type="ECO:0000256" key="9">
    <source>
        <dbReference type="PIRNR" id="PIRNR002869"/>
    </source>
</evidence>
<dbReference type="NCBIfam" id="TIGR01695">
    <property type="entry name" value="murJ_mviN"/>
    <property type="match status" value="1"/>
</dbReference>
<dbReference type="GO" id="GO:0071555">
    <property type="term" value="P:cell wall organization"/>
    <property type="evidence" value="ECO:0007669"/>
    <property type="project" value="UniProtKB-UniRule"/>
</dbReference>
<evidence type="ECO:0000256" key="4">
    <source>
        <dbReference type="ARBA" id="ARBA00022960"/>
    </source>
</evidence>
<feature type="transmembrane region" description="Helical" evidence="8">
    <location>
        <begin position="43"/>
        <end position="71"/>
    </location>
</feature>